<keyword evidence="5" id="KW-0067">ATP-binding</keyword>
<dbReference type="GO" id="GO:0004713">
    <property type="term" value="F:protein tyrosine kinase activity"/>
    <property type="evidence" value="ECO:0007669"/>
    <property type="project" value="InterPro"/>
</dbReference>
<keyword evidence="1" id="KW-0723">Serine/threonine-protein kinase</keyword>
<dbReference type="PROSITE" id="PS50011">
    <property type="entry name" value="PROTEIN_KINASE_DOM"/>
    <property type="match status" value="1"/>
</dbReference>
<keyword evidence="3" id="KW-0547">Nucleotide-binding</keyword>
<dbReference type="CDD" id="cd00180">
    <property type="entry name" value="PKc"/>
    <property type="match status" value="1"/>
</dbReference>
<dbReference type="GO" id="GO:0004674">
    <property type="term" value="F:protein serine/threonine kinase activity"/>
    <property type="evidence" value="ECO:0007669"/>
    <property type="project" value="UniProtKB-KW"/>
</dbReference>
<dbReference type="Pfam" id="PF00069">
    <property type="entry name" value="Pkinase"/>
    <property type="match status" value="1"/>
</dbReference>
<dbReference type="GO" id="GO:0005524">
    <property type="term" value="F:ATP binding"/>
    <property type="evidence" value="ECO:0007669"/>
    <property type="project" value="UniProtKB-KW"/>
</dbReference>
<dbReference type="PANTHER" id="PTHR43895:SF150">
    <property type="entry name" value="SERINE_THREONINE-PROTEIN KINASE STK11"/>
    <property type="match status" value="1"/>
</dbReference>
<keyword evidence="2" id="KW-0808">Transferase</keyword>
<evidence type="ECO:0000313" key="8">
    <source>
        <dbReference type="Proteomes" id="UP000626844"/>
    </source>
</evidence>
<dbReference type="Proteomes" id="UP000626844">
    <property type="component" value="Unassembled WGS sequence"/>
</dbReference>
<evidence type="ECO:0000256" key="3">
    <source>
        <dbReference type="ARBA" id="ARBA00022741"/>
    </source>
</evidence>
<dbReference type="SUPFAM" id="SSF56112">
    <property type="entry name" value="Protein kinase-like (PK-like)"/>
    <property type="match status" value="1"/>
</dbReference>
<feature type="domain" description="Protein kinase" evidence="6">
    <location>
        <begin position="21"/>
        <end position="258"/>
    </location>
</feature>
<evidence type="ECO:0000256" key="5">
    <source>
        <dbReference type="ARBA" id="ARBA00022840"/>
    </source>
</evidence>
<reference evidence="7" key="1">
    <citation type="submission" date="2020-09" db="EMBL/GenBank/DDBJ databases">
        <title>A novel bacterium of genus Bacillus, isolated from South China Sea.</title>
        <authorList>
            <person name="Huang H."/>
            <person name="Mo K."/>
            <person name="Hu Y."/>
        </authorList>
    </citation>
    <scope>NUCLEOTIDE SEQUENCE</scope>
    <source>
        <strain evidence="7">IB182487</strain>
    </source>
</reference>
<dbReference type="InterPro" id="IPR000719">
    <property type="entry name" value="Prot_kinase_dom"/>
</dbReference>
<comment type="caution">
    <text evidence="7">The sequence shown here is derived from an EMBL/GenBank/DDBJ whole genome shotgun (WGS) entry which is preliminary data.</text>
</comment>
<protein>
    <submittedName>
        <fullName evidence="7">Protein kinase family protein</fullName>
    </submittedName>
</protein>
<evidence type="ECO:0000259" key="6">
    <source>
        <dbReference type="PROSITE" id="PS50011"/>
    </source>
</evidence>
<dbReference type="RefSeq" id="WP_191155305.1">
    <property type="nucleotide sequence ID" value="NZ_JACXAI010000002.1"/>
</dbReference>
<keyword evidence="8" id="KW-1185">Reference proteome</keyword>
<accession>A0A926NCJ5</accession>
<dbReference type="GO" id="GO:0007165">
    <property type="term" value="P:signal transduction"/>
    <property type="evidence" value="ECO:0007669"/>
    <property type="project" value="TreeGrafter"/>
</dbReference>
<dbReference type="SMART" id="SM00219">
    <property type="entry name" value="TyrKc"/>
    <property type="match status" value="1"/>
</dbReference>
<dbReference type="Gene3D" id="1.10.510.10">
    <property type="entry name" value="Transferase(Phosphotransferase) domain 1"/>
    <property type="match status" value="1"/>
</dbReference>
<proteinExistence type="predicted"/>
<evidence type="ECO:0000256" key="4">
    <source>
        <dbReference type="ARBA" id="ARBA00022777"/>
    </source>
</evidence>
<evidence type="ECO:0000313" key="7">
    <source>
        <dbReference type="EMBL" id="MBD1379044.1"/>
    </source>
</evidence>
<gene>
    <name evidence="7" type="ORF">IC621_02270</name>
</gene>
<dbReference type="PANTHER" id="PTHR43895">
    <property type="entry name" value="CALCIUM/CALMODULIN-DEPENDENT PROTEIN KINASE KINASE-RELATED"/>
    <property type="match status" value="1"/>
</dbReference>
<organism evidence="7 8">
    <name type="scientific">Metabacillus arenae</name>
    <dbReference type="NCBI Taxonomy" id="2771434"/>
    <lineage>
        <taxon>Bacteria</taxon>
        <taxon>Bacillati</taxon>
        <taxon>Bacillota</taxon>
        <taxon>Bacilli</taxon>
        <taxon>Bacillales</taxon>
        <taxon>Bacillaceae</taxon>
        <taxon>Metabacillus</taxon>
    </lineage>
</organism>
<name>A0A926NCJ5_9BACI</name>
<evidence type="ECO:0000256" key="2">
    <source>
        <dbReference type="ARBA" id="ARBA00022679"/>
    </source>
</evidence>
<dbReference type="AlphaFoldDB" id="A0A926NCJ5"/>
<keyword evidence="4 7" id="KW-0418">Kinase</keyword>
<dbReference type="InterPro" id="IPR011009">
    <property type="entry name" value="Kinase-like_dom_sf"/>
</dbReference>
<dbReference type="InterPro" id="IPR020635">
    <property type="entry name" value="Tyr_kinase_cat_dom"/>
</dbReference>
<dbReference type="EMBL" id="JACXAI010000002">
    <property type="protein sequence ID" value="MBD1379044.1"/>
    <property type="molecule type" value="Genomic_DNA"/>
</dbReference>
<evidence type="ECO:0000256" key="1">
    <source>
        <dbReference type="ARBA" id="ARBA00022527"/>
    </source>
</evidence>
<sequence>MLFKKYFQSPLEQGFMLHNTYVIKRLVGEGAYGFSYLAEHINNGHEVLIKQQRLSKGKKGKRSFLLEAEILQKLNNHPNVPSFYELFETDNMIYLVMEFIKGKTFEEVIFDDLIVFNEEKSFKQINDILNVLQLIHEKNIVHRDLRIPNILLDGDRITIIDFGLAANLEIPENEKFFVSKRKKLFRERSFQSDFYGLGHFLLFLLYSGYVPSSSAKEKSWNEELSLMPEAQKIIGKMLQLEPPYRNCKELKDDIEMYLNSIEVNK</sequence>